<dbReference type="InterPro" id="IPR029063">
    <property type="entry name" value="SAM-dependent_MTases_sf"/>
</dbReference>
<evidence type="ECO:0000256" key="6">
    <source>
        <dbReference type="RuleBase" id="RU000416"/>
    </source>
</evidence>
<evidence type="ECO:0000256" key="5">
    <source>
        <dbReference type="PROSITE-ProRule" id="PRU01016"/>
    </source>
</evidence>
<sequence>MALKVFEAFAGIGAPRKALLNLGIEFEVVYTSEINKDAIEAYKKLYGENNNLGDIAKIEIDKLEDFDLFVAGFPCQDISHNGKQEGMKEGTRSGLIWNAMEIISCKKPRYVVFENVKNLLNERFRNDFNRIITTLEGLGYTVRYQLLNAKNFGVCQNRERVFIIGSLDGDFNIPSKSSRHLTTLHELLVDDECDNIKDEIKQRIMNEGKTNIIRKAIPEKKENIKNKVICLNSKNIYNKQPSQQYRVYSKNGIMTTLSAQLNGRYNIISSKGFIRKITPKESLLLQCFELDDYERIKDMGNKIYKLSGNSIPVYMLEEIFNYLLITRSKFN</sequence>
<keyword evidence="2 5" id="KW-0808">Transferase</keyword>
<dbReference type="EC" id="2.1.1.37" evidence="7"/>
<comment type="caution">
    <text evidence="8">The sequence shown here is derived from an EMBL/GenBank/DDBJ whole genome shotgun (WGS) entry which is preliminary data.</text>
</comment>
<reference evidence="8 9" key="1">
    <citation type="journal article" date="2021" name="Cell Host Microbe">
        <title>in vivo commensal control of Clostridioides difficile virulence.</title>
        <authorList>
            <person name="Girinathan B.P."/>
            <person name="Dibenedetto N."/>
            <person name="Worley J.N."/>
            <person name="Peltier J."/>
            <person name="Arrieta-Ortiz M.L."/>
            <person name="Rupa Christinal Immanuel S."/>
            <person name="Lavin R."/>
            <person name="Delaney M.L."/>
            <person name="Cummins C."/>
            <person name="Hoffmann M."/>
            <person name="Luo Y."/>
            <person name="Gonzalez-Escalona N."/>
            <person name="Allard M."/>
            <person name="Onderdonk A.B."/>
            <person name="Gerber G.K."/>
            <person name="Sonenshein A.L."/>
            <person name="Baliga N."/>
            <person name="Dupuy B."/>
            <person name="Bry L."/>
        </authorList>
    </citation>
    <scope>NUCLEOTIDE SEQUENCE [LARGE SCALE GENOMIC DNA]</scope>
    <source>
        <strain evidence="8 9">DSM 599</strain>
    </source>
</reference>
<dbReference type="GO" id="GO:0032259">
    <property type="term" value="P:methylation"/>
    <property type="evidence" value="ECO:0007669"/>
    <property type="project" value="UniProtKB-KW"/>
</dbReference>
<protein>
    <recommendedName>
        <fullName evidence="7">Cytosine-specific methyltransferase</fullName>
        <ecNumber evidence="7">2.1.1.37</ecNumber>
    </recommendedName>
</protein>
<dbReference type="PRINTS" id="PR00105">
    <property type="entry name" value="C5METTRFRASE"/>
</dbReference>
<dbReference type="PROSITE" id="PS00094">
    <property type="entry name" value="C5_MTASE_1"/>
    <property type="match status" value="1"/>
</dbReference>
<dbReference type="Pfam" id="PF00145">
    <property type="entry name" value="DNA_methylase"/>
    <property type="match status" value="1"/>
</dbReference>
<organism evidence="8 9">
    <name type="scientific">Clostridium sardiniense</name>
    <name type="common">Clostridium absonum</name>
    <dbReference type="NCBI Taxonomy" id="29369"/>
    <lineage>
        <taxon>Bacteria</taxon>
        <taxon>Bacillati</taxon>
        <taxon>Bacillota</taxon>
        <taxon>Clostridia</taxon>
        <taxon>Eubacteriales</taxon>
        <taxon>Clostridiaceae</taxon>
        <taxon>Clostridium</taxon>
    </lineage>
</organism>
<dbReference type="InterPro" id="IPR018117">
    <property type="entry name" value="C5_DNA_meth_AS"/>
</dbReference>
<comment type="catalytic activity">
    <reaction evidence="7">
        <text>a 2'-deoxycytidine in DNA + S-adenosyl-L-methionine = a 5-methyl-2'-deoxycytidine in DNA + S-adenosyl-L-homocysteine + H(+)</text>
        <dbReference type="Rhea" id="RHEA:13681"/>
        <dbReference type="Rhea" id="RHEA-COMP:11369"/>
        <dbReference type="Rhea" id="RHEA-COMP:11370"/>
        <dbReference type="ChEBI" id="CHEBI:15378"/>
        <dbReference type="ChEBI" id="CHEBI:57856"/>
        <dbReference type="ChEBI" id="CHEBI:59789"/>
        <dbReference type="ChEBI" id="CHEBI:85452"/>
        <dbReference type="ChEBI" id="CHEBI:85454"/>
        <dbReference type="EC" id="2.1.1.37"/>
    </reaction>
</comment>
<evidence type="ECO:0000256" key="2">
    <source>
        <dbReference type="ARBA" id="ARBA00022679"/>
    </source>
</evidence>
<dbReference type="SUPFAM" id="SSF53335">
    <property type="entry name" value="S-adenosyl-L-methionine-dependent methyltransferases"/>
    <property type="match status" value="1"/>
</dbReference>
<dbReference type="InterPro" id="IPR050750">
    <property type="entry name" value="C5-MTase"/>
</dbReference>
<keyword evidence="4" id="KW-0680">Restriction system</keyword>
<dbReference type="EMBL" id="JAIKTU010000007">
    <property type="protein sequence ID" value="MBY0755859.1"/>
    <property type="molecule type" value="Genomic_DNA"/>
</dbReference>
<evidence type="ECO:0000313" key="9">
    <source>
        <dbReference type="Proteomes" id="UP001299068"/>
    </source>
</evidence>
<dbReference type="Proteomes" id="UP001299068">
    <property type="component" value="Unassembled WGS sequence"/>
</dbReference>
<keyword evidence="9" id="KW-1185">Reference proteome</keyword>
<dbReference type="PANTHER" id="PTHR46098:SF1">
    <property type="entry name" value="TRNA (CYTOSINE(38)-C(5))-METHYLTRANSFERASE"/>
    <property type="match status" value="1"/>
</dbReference>
<feature type="active site" evidence="5">
    <location>
        <position position="75"/>
    </location>
</feature>
<dbReference type="Gene3D" id="3.90.120.10">
    <property type="entry name" value="DNA Methylase, subunit A, domain 2"/>
    <property type="match status" value="1"/>
</dbReference>
<dbReference type="RefSeq" id="WP_221861188.1">
    <property type="nucleotide sequence ID" value="NZ_JAIKTU010000007.1"/>
</dbReference>
<dbReference type="PROSITE" id="PS51679">
    <property type="entry name" value="SAM_MT_C5"/>
    <property type="match status" value="1"/>
</dbReference>
<evidence type="ECO:0000256" key="7">
    <source>
        <dbReference type="RuleBase" id="RU000417"/>
    </source>
</evidence>
<dbReference type="GO" id="GO:0003886">
    <property type="term" value="F:DNA (cytosine-5-)-methyltransferase activity"/>
    <property type="evidence" value="ECO:0007669"/>
    <property type="project" value="UniProtKB-EC"/>
</dbReference>
<keyword evidence="1 5" id="KW-0489">Methyltransferase</keyword>
<name>A0ABS7KYH5_CLOSR</name>
<evidence type="ECO:0000256" key="4">
    <source>
        <dbReference type="ARBA" id="ARBA00022747"/>
    </source>
</evidence>
<comment type="similarity">
    <text evidence="5 6">Belongs to the class I-like SAM-binding methyltransferase superfamily. C5-methyltransferase family.</text>
</comment>
<dbReference type="PANTHER" id="PTHR46098">
    <property type="entry name" value="TRNA (CYTOSINE(38)-C(5))-METHYLTRANSFERASE"/>
    <property type="match status" value="1"/>
</dbReference>
<dbReference type="InterPro" id="IPR031303">
    <property type="entry name" value="C5_meth_CS"/>
</dbReference>
<dbReference type="InterPro" id="IPR001525">
    <property type="entry name" value="C5_MeTfrase"/>
</dbReference>
<accession>A0ABS7KYH5</accession>
<gene>
    <name evidence="8" type="primary">dcm</name>
    <name evidence="8" type="ORF">K5V21_10370</name>
</gene>
<evidence type="ECO:0000256" key="3">
    <source>
        <dbReference type="ARBA" id="ARBA00022691"/>
    </source>
</evidence>
<dbReference type="Gene3D" id="3.40.50.150">
    <property type="entry name" value="Vaccinia Virus protein VP39"/>
    <property type="match status" value="1"/>
</dbReference>
<proteinExistence type="inferred from homology"/>
<evidence type="ECO:0000313" key="8">
    <source>
        <dbReference type="EMBL" id="MBY0755859.1"/>
    </source>
</evidence>
<dbReference type="PROSITE" id="PS00095">
    <property type="entry name" value="C5_MTASE_2"/>
    <property type="match status" value="1"/>
</dbReference>
<keyword evidence="3 5" id="KW-0949">S-adenosyl-L-methionine</keyword>
<dbReference type="NCBIfam" id="TIGR00675">
    <property type="entry name" value="dcm"/>
    <property type="match status" value="1"/>
</dbReference>
<evidence type="ECO:0000256" key="1">
    <source>
        <dbReference type="ARBA" id="ARBA00022603"/>
    </source>
</evidence>